<dbReference type="Proteomes" id="UP000241074">
    <property type="component" value="Chromosome"/>
</dbReference>
<reference evidence="1 2" key="1">
    <citation type="submission" date="2018-03" db="EMBL/GenBank/DDBJ databases">
        <title>Ahniella affigens gen. nov., sp. nov., a gammaproteobacterium isolated from sandy soil near a stream.</title>
        <authorList>
            <person name="Ko Y."/>
            <person name="Kim J.-H."/>
        </authorList>
    </citation>
    <scope>NUCLEOTIDE SEQUENCE [LARGE SCALE GENOMIC DNA]</scope>
    <source>
        <strain evidence="1 2">D13</strain>
    </source>
</reference>
<dbReference type="AlphaFoldDB" id="A0A2P1PLU9"/>
<dbReference type="InterPro" id="IPR038056">
    <property type="entry name" value="YjbR-like_sf"/>
</dbReference>
<evidence type="ECO:0000313" key="1">
    <source>
        <dbReference type="EMBL" id="AVP95824.1"/>
    </source>
</evidence>
<accession>A0A2P1PLU9</accession>
<keyword evidence="2" id="KW-1185">Reference proteome</keyword>
<reference evidence="1 2" key="2">
    <citation type="submission" date="2018-03" db="EMBL/GenBank/DDBJ databases">
        <authorList>
            <person name="Keele B.F."/>
        </authorList>
    </citation>
    <scope>NUCLEOTIDE SEQUENCE [LARGE SCALE GENOMIC DNA]</scope>
    <source>
        <strain evidence="1 2">D13</strain>
    </source>
</reference>
<dbReference type="EMBL" id="CP027860">
    <property type="protein sequence ID" value="AVP95824.1"/>
    <property type="molecule type" value="Genomic_DNA"/>
</dbReference>
<protein>
    <recommendedName>
        <fullName evidence="3">MmcQ/YjbR family DNA-binding protein</fullName>
    </recommendedName>
</protein>
<dbReference type="InterPro" id="IPR058532">
    <property type="entry name" value="YjbR/MT2646/Rv2570-like"/>
</dbReference>
<dbReference type="KEGG" id="xba:C7S18_00790"/>
<evidence type="ECO:0000313" key="2">
    <source>
        <dbReference type="Proteomes" id="UP000241074"/>
    </source>
</evidence>
<evidence type="ECO:0008006" key="3">
    <source>
        <dbReference type="Google" id="ProtNLM"/>
    </source>
</evidence>
<proteinExistence type="predicted"/>
<dbReference type="SUPFAM" id="SSF142906">
    <property type="entry name" value="YjbR-like"/>
    <property type="match status" value="1"/>
</dbReference>
<organism evidence="1 2">
    <name type="scientific">Ahniella affigens</name>
    <dbReference type="NCBI Taxonomy" id="2021234"/>
    <lineage>
        <taxon>Bacteria</taxon>
        <taxon>Pseudomonadati</taxon>
        <taxon>Pseudomonadota</taxon>
        <taxon>Gammaproteobacteria</taxon>
        <taxon>Lysobacterales</taxon>
        <taxon>Rhodanobacteraceae</taxon>
        <taxon>Ahniella</taxon>
    </lineage>
</organism>
<dbReference type="OrthoDB" id="6167040at2"/>
<dbReference type="Pfam" id="PF04237">
    <property type="entry name" value="YjbR"/>
    <property type="match status" value="1"/>
</dbReference>
<name>A0A2P1PLU9_9GAMM</name>
<gene>
    <name evidence="1" type="ORF">C7S18_00790</name>
</gene>
<sequence>MTWSSRLSHSAVRPPLGCATKSPRLPRLDHSAMATSYQTARHYALSLPETTEAPHHHFGSFRVAGKIFVTIPPEATHLHLFVSETDREQALVLYPGFIEKLYWGDKVCGLRLLLAAAPAKAVNALILQAWRHKASKTLLKQHPTLQAGA</sequence>